<feature type="domain" description="Acetophenone carboxylase-like C-terminal" evidence="3">
    <location>
        <begin position="520"/>
        <end position="685"/>
    </location>
</feature>
<evidence type="ECO:0000259" key="1">
    <source>
        <dbReference type="Pfam" id="PF01968"/>
    </source>
</evidence>
<comment type="caution">
    <text evidence="4">The sequence shown here is derived from an EMBL/GenBank/DDBJ whole genome shotgun (WGS) entry which is preliminary data.</text>
</comment>
<evidence type="ECO:0000259" key="3">
    <source>
        <dbReference type="Pfam" id="PF19278"/>
    </source>
</evidence>
<accession>A0A848IV29</accession>
<dbReference type="Pfam" id="PF05378">
    <property type="entry name" value="Hydant_A_N"/>
    <property type="match status" value="1"/>
</dbReference>
<dbReference type="Proteomes" id="UP000544134">
    <property type="component" value="Unassembled WGS sequence"/>
</dbReference>
<dbReference type="InterPro" id="IPR045079">
    <property type="entry name" value="Oxoprolinase-like"/>
</dbReference>
<feature type="domain" description="Hydantoinase/oxoprolinase N-terminal" evidence="2">
    <location>
        <begin position="4"/>
        <end position="179"/>
    </location>
</feature>
<dbReference type="Pfam" id="PF19278">
    <property type="entry name" value="Hydant_A_C"/>
    <property type="match status" value="1"/>
</dbReference>
<dbReference type="AlphaFoldDB" id="A0A848IV29"/>
<dbReference type="PANTHER" id="PTHR11365">
    <property type="entry name" value="5-OXOPROLINASE RELATED"/>
    <property type="match status" value="1"/>
</dbReference>
<name>A0A848IV29_9BURK</name>
<evidence type="ECO:0000313" key="4">
    <source>
        <dbReference type="EMBL" id="NMM04039.1"/>
    </source>
</evidence>
<gene>
    <name evidence="4" type="ORF">HHL24_40040</name>
</gene>
<dbReference type="GO" id="GO:0005829">
    <property type="term" value="C:cytosol"/>
    <property type="evidence" value="ECO:0007669"/>
    <property type="project" value="TreeGrafter"/>
</dbReference>
<keyword evidence="5" id="KW-1185">Reference proteome</keyword>
<proteinExistence type="predicted"/>
<dbReference type="GO" id="GO:0006749">
    <property type="term" value="P:glutathione metabolic process"/>
    <property type="evidence" value="ECO:0007669"/>
    <property type="project" value="TreeGrafter"/>
</dbReference>
<feature type="domain" description="Hydantoinase A/oxoprolinase" evidence="1">
    <location>
        <begin position="203"/>
        <end position="496"/>
    </location>
</feature>
<evidence type="ECO:0000313" key="5">
    <source>
        <dbReference type="Proteomes" id="UP000544134"/>
    </source>
</evidence>
<protein>
    <submittedName>
        <fullName evidence="4">Hydantoinase/oxoprolinase family protein</fullName>
    </submittedName>
</protein>
<reference evidence="4 5" key="1">
    <citation type="submission" date="2020-04" db="EMBL/GenBank/DDBJ databases">
        <title>Paraburkholderia sp. RP-4-7 isolated from soil.</title>
        <authorList>
            <person name="Dahal R.H."/>
        </authorList>
    </citation>
    <scope>NUCLEOTIDE SEQUENCE [LARGE SCALE GENOMIC DNA]</scope>
    <source>
        <strain evidence="4 5">RP-4-7</strain>
    </source>
</reference>
<dbReference type="PANTHER" id="PTHR11365:SF23">
    <property type="entry name" value="HYPOTHETICAL 5-OXOPROLINASE (EUROFUNG)-RELATED"/>
    <property type="match status" value="1"/>
</dbReference>
<dbReference type="GO" id="GO:0017168">
    <property type="term" value="F:5-oxoprolinase (ATP-hydrolyzing) activity"/>
    <property type="evidence" value="ECO:0007669"/>
    <property type="project" value="TreeGrafter"/>
</dbReference>
<sequence length="693" mass="73473">MMKLAFDTGGTFTDFAMAAEDGTILLHKVLSTPDDPARAVLQGVDELLERVRAGNGSTVAPQILGATTVVTNAVLERRGVETAFITTDGFQDMLRIRTEGRYDLYDLRIQYPEPLVPRDLCFGADERVTADGVIIQSLDEAKVLAIAAQLRDAGIRSVAVCLLHAYKYPQHEQRIGELFASVAGDISVSLSSSVCPEVREFDRASTTVANAYTQPLMVRHVDHLERELSKRGVKSQLLWMTSSGGVVPSSTAARVPVRLIESGPAAGAVAAADYARTAGEHSVLSFDMGGTTAKLCLIPNGQPMIANELEVARYERFRKGSGFPLKIQSIHMIEIGAGGGSIASRSPLGLLQVGPRSAGAAPGPACYGRGGTEPTVTDADLLLGYVDEHSFLGGDFALDRPSAKSAMARLADNLEITAERCAWGIHDMVNESMSKAAAMQATESGVDPRALPLIAFGGAGPVHAYGVARKLGIRKVICPLGAGVTSAIGLLGAPVASDLSASRPLALASWDPAVIHGVLDPLVAQGREVVTASGVPLENITATFTVDMRHVGQGHEISVALPDQDLASAGFVEELLARFYTAYEALYGRTVSGSEVEVITWRVRVSGPRSHVTTGHIGGGRGTKKDPLKGSRPVYFDELGQYVETRVYDHYALTPDMQIQGPAIIEQRESTVVVGPSATASVDAQQNLIMLLA</sequence>
<dbReference type="InterPro" id="IPR002821">
    <property type="entry name" value="Hydantoinase_A"/>
</dbReference>
<dbReference type="SUPFAM" id="SSF53067">
    <property type="entry name" value="Actin-like ATPase domain"/>
    <property type="match status" value="1"/>
</dbReference>
<evidence type="ECO:0000259" key="2">
    <source>
        <dbReference type="Pfam" id="PF05378"/>
    </source>
</evidence>
<dbReference type="Pfam" id="PF01968">
    <property type="entry name" value="Hydantoinase_A"/>
    <property type="match status" value="1"/>
</dbReference>
<dbReference type="InterPro" id="IPR049517">
    <property type="entry name" value="ACX-like_C"/>
</dbReference>
<dbReference type="InterPro" id="IPR043129">
    <property type="entry name" value="ATPase_NBD"/>
</dbReference>
<dbReference type="InterPro" id="IPR008040">
    <property type="entry name" value="Hydant_A_N"/>
</dbReference>
<dbReference type="EMBL" id="JABBGJ010000068">
    <property type="protein sequence ID" value="NMM04039.1"/>
    <property type="molecule type" value="Genomic_DNA"/>
</dbReference>
<organism evidence="4 5">
    <name type="scientific">Paraburkholderia polaris</name>
    <dbReference type="NCBI Taxonomy" id="2728848"/>
    <lineage>
        <taxon>Bacteria</taxon>
        <taxon>Pseudomonadati</taxon>
        <taxon>Pseudomonadota</taxon>
        <taxon>Betaproteobacteria</taxon>
        <taxon>Burkholderiales</taxon>
        <taxon>Burkholderiaceae</taxon>
        <taxon>Paraburkholderia</taxon>
    </lineage>
</organism>